<sequence>MDNDTGPTSPVQRFVQWAIKPPQSYAVYLVCLILVFTLSFYAGTLKPKHTPASPPATTAPSAPQG</sequence>
<evidence type="ECO:0000313" key="2">
    <source>
        <dbReference type="EMBL" id="KWV46895.1"/>
    </source>
</evidence>
<reference evidence="2 3" key="1">
    <citation type="submission" date="2015-11" db="EMBL/GenBank/DDBJ databases">
        <title>Draft Genome Sequence of the Strain BR 10303 (Bradyrhizobium sp.) isolated from nodules of Centrolobium paraense.</title>
        <authorList>
            <person name="Zelli J.E."/>
            <person name="Simoes-Araujo J.L."/>
            <person name="Barauna A.C."/>
            <person name="Silva K."/>
        </authorList>
    </citation>
    <scope>NUCLEOTIDE SEQUENCE [LARGE SCALE GENOMIC DNA]</scope>
    <source>
        <strain evidence="2 3">BR 10303</strain>
    </source>
</reference>
<keyword evidence="1" id="KW-1133">Transmembrane helix</keyword>
<keyword evidence="1" id="KW-0472">Membrane</keyword>
<evidence type="ECO:0000313" key="3">
    <source>
        <dbReference type="Proteomes" id="UP000057737"/>
    </source>
</evidence>
<dbReference type="Proteomes" id="UP000057737">
    <property type="component" value="Unassembled WGS sequence"/>
</dbReference>
<organism evidence="2 3">
    <name type="scientific">Bradyrhizobium macuxiense</name>
    <dbReference type="NCBI Taxonomy" id="1755647"/>
    <lineage>
        <taxon>Bacteria</taxon>
        <taxon>Pseudomonadati</taxon>
        <taxon>Pseudomonadota</taxon>
        <taxon>Alphaproteobacteria</taxon>
        <taxon>Hyphomicrobiales</taxon>
        <taxon>Nitrobacteraceae</taxon>
        <taxon>Bradyrhizobium</taxon>
    </lineage>
</organism>
<comment type="caution">
    <text evidence="2">The sequence shown here is derived from an EMBL/GenBank/DDBJ whole genome shotgun (WGS) entry which is preliminary data.</text>
</comment>
<evidence type="ECO:0000256" key="1">
    <source>
        <dbReference type="SAM" id="Phobius"/>
    </source>
</evidence>
<keyword evidence="3" id="KW-1185">Reference proteome</keyword>
<dbReference type="RefSeq" id="WP_066513958.1">
    <property type="nucleotide sequence ID" value="NZ_LNCU01000115.1"/>
</dbReference>
<proteinExistence type="predicted"/>
<keyword evidence="1" id="KW-0812">Transmembrane</keyword>
<name>A0A125Q662_9BRAD</name>
<protein>
    <submittedName>
        <fullName evidence="2">Uncharacterized protein</fullName>
    </submittedName>
</protein>
<dbReference type="EMBL" id="LNCU01000115">
    <property type="protein sequence ID" value="KWV46895.1"/>
    <property type="molecule type" value="Genomic_DNA"/>
</dbReference>
<dbReference type="AlphaFoldDB" id="A0A125Q662"/>
<feature type="transmembrane region" description="Helical" evidence="1">
    <location>
        <begin position="25"/>
        <end position="43"/>
    </location>
</feature>
<gene>
    <name evidence="2" type="ORF">AS156_20965</name>
</gene>
<dbReference type="OrthoDB" id="8243410at2"/>
<accession>A0A125Q662</accession>